<gene>
    <name evidence="1" type="ORF">BCR44DRAFT_1280410</name>
</gene>
<keyword evidence="2" id="KW-1185">Reference proteome</keyword>
<dbReference type="AlphaFoldDB" id="A0A1Y2HBG6"/>
<proteinExistence type="predicted"/>
<accession>A0A1Y2HBG6</accession>
<name>A0A1Y2HBG6_9FUNG</name>
<dbReference type="EMBL" id="MCFL01000069">
    <property type="protein sequence ID" value="ORZ31023.1"/>
    <property type="molecule type" value="Genomic_DNA"/>
</dbReference>
<sequence>MLESLASIIVEDHSVVELAGDDVLARLTRLETYQCRGRPLTYLSKCMALQSLTLHMSVHDGPVGESAAGEGATFRFEYGRIVRVPPPSMTGSGSADMPPTQVQVVIPPGGLPELRTIELIGPNDAEKTMTDSVLVIPPGTLTALSRCTKLVQVTPRGYVWAGPAWGIANRQAPAWELVLNPGMVDQVEKANGFKMALRGLARVPWTVRPSSVTLQVPGEVDMQIMAKWIEAVAEVQVWATGFKTASGSKRCALPMSTAAGFGLADFGVNDGSVSIDERQKQWWGESKEIGAVPKLNIVYA</sequence>
<reference evidence="1 2" key="1">
    <citation type="submission" date="2016-07" db="EMBL/GenBank/DDBJ databases">
        <title>Pervasive Adenine N6-methylation of Active Genes in Fungi.</title>
        <authorList>
            <consortium name="DOE Joint Genome Institute"/>
            <person name="Mondo S.J."/>
            <person name="Dannebaum R.O."/>
            <person name="Kuo R.C."/>
            <person name="Labutti K."/>
            <person name="Haridas S."/>
            <person name="Kuo A."/>
            <person name="Salamov A."/>
            <person name="Ahrendt S.R."/>
            <person name="Lipzen A."/>
            <person name="Sullivan W."/>
            <person name="Andreopoulos W.B."/>
            <person name="Clum A."/>
            <person name="Lindquist E."/>
            <person name="Daum C."/>
            <person name="Ramamoorthy G.K."/>
            <person name="Gryganskyi A."/>
            <person name="Culley D."/>
            <person name="Magnuson J.K."/>
            <person name="James T.Y."/>
            <person name="O'Malley M.A."/>
            <person name="Stajich J.E."/>
            <person name="Spatafora J.W."/>
            <person name="Visel A."/>
            <person name="Grigoriev I.V."/>
        </authorList>
    </citation>
    <scope>NUCLEOTIDE SEQUENCE [LARGE SCALE GENOMIC DNA]</scope>
    <source>
        <strain evidence="1 2">PL171</strain>
    </source>
</reference>
<organism evidence="1 2">
    <name type="scientific">Catenaria anguillulae PL171</name>
    <dbReference type="NCBI Taxonomy" id="765915"/>
    <lineage>
        <taxon>Eukaryota</taxon>
        <taxon>Fungi</taxon>
        <taxon>Fungi incertae sedis</taxon>
        <taxon>Blastocladiomycota</taxon>
        <taxon>Blastocladiomycetes</taxon>
        <taxon>Blastocladiales</taxon>
        <taxon>Catenariaceae</taxon>
        <taxon>Catenaria</taxon>
    </lineage>
</organism>
<evidence type="ECO:0000313" key="2">
    <source>
        <dbReference type="Proteomes" id="UP000193411"/>
    </source>
</evidence>
<evidence type="ECO:0000313" key="1">
    <source>
        <dbReference type="EMBL" id="ORZ31023.1"/>
    </source>
</evidence>
<dbReference type="Proteomes" id="UP000193411">
    <property type="component" value="Unassembled WGS sequence"/>
</dbReference>
<comment type="caution">
    <text evidence="1">The sequence shown here is derived from an EMBL/GenBank/DDBJ whole genome shotgun (WGS) entry which is preliminary data.</text>
</comment>
<protein>
    <submittedName>
        <fullName evidence="1">Uncharacterized protein</fullName>
    </submittedName>
</protein>